<comment type="catalytic activity">
    <reaction evidence="1">
        <text>ATP + protein L-histidine = ADP + protein N-phospho-L-histidine.</text>
        <dbReference type="EC" id="2.7.13.3"/>
    </reaction>
</comment>
<evidence type="ECO:0000256" key="3">
    <source>
        <dbReference type="ARBA" id="ARBA00012438"/>
    </source>
</evidence>
<keyword evidence="13 16" id="KW-0472">Membrane</keyword>
<dbReference type="InterPro" id="IPR036097">
    <property type="entry name" value="HisK_dim/P_sf"/>
</dbReference>
<dbReference type="Pfam" id="PF02518">
    <property type="entry name" value="HATPase_c"/>
    <property type="match status" value="1"/>
</dbReference>
<dbReference type="PROSITE" id="PS50112">
    <property type="entry name" value="PAS"/>
    <property type="match status" value="1"/>
</dbReference>
<dbReference type="Gene3D" id="1.20.120.160">
    <property type="entry name" value="HPT domain"/>
    <property type="match status" value="1"/>
</dbReference>
<keyword evidence="12" id="KW-0902">Two-component regulatory system</keyword>
<feature type="domain" description="PAS" evidence="19">
    <location>
        <begin position="375"/>
        <end position="445"/>
    </location>
</feature>
<dbReference type="Pfam" id="PF01627">
    <property type="entry name" value="Hpt"/>
    <property type="match status" value="1"/>
</dbReference>
<dbReference type="Pfam" id="PF08448">
    <property type="entry name" value="PAS_4"/>
    <property type="match status" value="1"/>
</dbReference>
<gene>
    <name evidence="21" type="ORF">BFW38_16520</name>
</gene>
<dbReference type="InterPro" id="IPR003594">
    <property type="entry name" value="HATPase_dom"/>
</dbReference>
<dbReference type="Proteomes" id="UP000094291">
    <property type="component" value="Unassembled WGS sequence"/>
</dbReference>
<evidence type="ECO:0000256" key="9">
    <source>
        <dbReference type="ARBA" id="ARBA00022777"/>
    </source>
</evidence>
<keyword evidence="7 16" id="KW-0812">Transmembrane</keyword>
<dbReference type="SUPFAM" id="SSF55874">
    <property type="entry name" value="ATPase domain of HSP90 chaperone/DNA topoisomerase II/histidine kinase"/>
    <property type="match status" value="1"/>
</dbReference>
<evidence type="ECO:0000256" key="10">
    <source>
        <dbReference type="ARBA" id="ARBA00022840"/>
    </source>
</evidence>
<feature type="modified residue" description="4-aspartylphosphate" evidence="15">
    <location>
        <position position="960"/>
    </location>
</feature>
<keyword evidence="10" id="KW-0067">ATP-binding</keyword>
<dbReference type="Pfam" id="PF21623">
    <property type="entry name" value="HK_sensor_dom_bact"/>
    <property type="match status" value="1"/>
</dbReference>
<dbReference type="PROSITE" id="PS50894">
    <property type="entry name" value="HPT"/>
    <property type="match status" value="1"/>
</dbReference>
<dbReference type="Gene3D" id="3.30.450.20">
    <property type="entry name" value="PAS domain"/>
    <property type="match status" value="3"/>
</dbReference>
<evidence type="ECO:0000256" key="13">
    <source>
        <dbReference type="ARBA" id="ARBA00023136"/>
    </source>
</evidence>
<evidence type="ECO:0000259" key="18">
    <source>
        <dbReference type="PROSITE" id="PS50110"/>
    </source>
</evidence>
<dbReference type="PRINTS" id="PR00344">
    <property type="entry name" value="BCTRLSENSOR"/>
</dbReference>
<dbReference type="SMART" id="SM00448">
    <property type="entry name" value="REC"/>
    <property type="match status" value="1"/>
</dbReference>
<dbReference type="GO" id="GO:0000155">
    <property type="term" value="F:phosphorelay sensor kinase activity"/>
    <property type="evidence" value="ECO:0007669"/>
    <property type="project" value="InterPro"/>
</dbReference>
<dbReference type="SUPFAM" id="SSF52172">
    <property type="entry name" value="CheY-like"/>
    <property type="match status" value="1"/>
</dbReference>
<proteinExistence type="predicted"/>
<evidence type="ECO:0000256" key="2">
    <source>
        <dbReference type="ARBA" id="ARBA00004651"/>
    </source>
</evidence>
<keyword evidence="5 15" id="KW-0597">Phosphoprotein</keyword>
<dbReference type="RefSeq" id="WP_068999878.1">
    <property type="nucleotide sequence ID" value="NZ_MDTQ01000001.1"/>
</dbReference>
<evidence type="ECO:0000256" key="6">
    <source>
        <dbReference type="ARBA" id="ARBA00022679"/>
    </source>
</evidence>
<evidence type="ECO:0000313" key="21">
    <source>
        <dbReference type="EMBL" id="ODC04894.1"/>
    </source>
</evidence>
<dbReference type="SMART" id="SM00388">
    <property type="entry name" value="HisKA"/>
    <property type="match status" value="1"/>
</dbReference>
<feature type="modified residue" description="Phosphohistidine" evidence="14">
    <location>
        <position position="1105"/>
    </location>
</feature>
<dbReference type="InterPro" id="IPR036641">
    <property type="entry name" value="HPT_dom_sf"/>
</dbReference>
<keyword evidence="22" id="KW-1185">Reference proteome</keyword>
<dbReference type="PANTHER" id="PTHR45339:SF1">
    <property type="entry name" value="HYBRID SIGNAL TRANSDUCTION HISTIDINE KINASE J"/>
    <property type="match status" value="1"/>
</dbReference>
<evidence type="ECO:0000313" key="22">
    <source>
        <dbReference type="Proteomes" id="UP000094291"/>
    </source>
</evidence>
<dbReference type="CDD" id="cd16922">
    <property type="entry name" value="HATPase_EvgS-ArcB-TorS-like"/>
    <property type="match status" value="1"/>
</dbReference>
<evidence type="ECO:0000256" key="8">
    <source>
        <dbReference type="ARBA" id="ARBA00022741"/>
    </source>
</evidence>
<dbReference type="InterPro" id="IPR035965">
    <property type="entry name" value="PAS-like_dom_sf"/>
</dbReference>
<dbReference type="InterPro" id="IPR036890">
    <property type="entry name" value="HATPase_C_sf"/>
</dbReference>
<evidence type="ECO:0000256" key="11">
    <source>
        <dbReference type="ARBA" id="ARBA00022989"/>
    </source>
</evidence>
<dbReference type="SUPFAM" id="SSF103190">
    <property type="entry name" value="Sensory domain-like"/>
    <property type="match status" value="2"/>
</dbReference>
<feature type="domain" description="HPt" evidence="20">
    <location>
        <begin position="1066"/>
        <end position="1171"/>
    </location>
</feature>
<feature type="transmembrane region" description="Helical" evidence="16">
    <location>
        <begin position="314"/>
        <end position="331"/>
    </location>
</feature>
<dbReference type="InterPro" id="IPR003661">
    <property type="entry name" value="HisK_dim/P_dom"/>
</dbReference>
<comment type="subcellular location">
    <subcellularLocation>
        <location evidence="2">Cell membrane</location>
        <topology evidence="2">Multi-pass membrane protein</topology>
    </subcellularLocation>
</comment>
<dbReference type="PANTHER" id="PTHR45339">
    <property type="entry name" value="HYBRID SIGNAL TRANSDUCTION HISTIDINE KINASE J"/>
    <property type="match status" value="1"/>
</dbReference>
<dbReference type="InterPro" id="IPR001789">
    <property type="entry name" value="Sig_transdc_resp-reg_receiver"/>
</dbReference>
<dbReference type="Gene3D" id="3.30.565.10">
    <property type="entry name" value="Histidine kinase-like ATPase, C-terminal domain"/>
    <property type="match status" value="1"/>
</dbReference>
<comment type="caution">
    <text evidence="21">The sequence shown here is derived from an EMBL/GenBank/DDBJ whole genome shotgun (WGS) entry which is preliminary data.</text>
</comment>
<dbReference type="SMART" id="SM00091">
    <property type="entry name" value="PAS"/>
    <property type="match status" value="1"/>
</dbReference>
<dbReference type="EC" id="2.7.13.3" evidence="3"/>
<feature type="domain" description="Histidine kinase" evidence="17">
    <location>
        <begin position="517"/>
        <end position="738"/>
    </location>
</feature>
<keyword evidence="9" id="KW-0418">Kinase</keyword>
<dbReference type="InterPro" id="IPR004358">
    <property type="entry name" value="Sig_transdc_His_kin-like_C"/>
</dbReference>
<dbReference type="SUPFAM" id="SSF47226">
    <property type="entry name" value="Histidine-containing phosphotransfer domain, HPT domain"/>
    <property type="match status" value="1"/>
</dbReference>
<dbReference type="InterPro" id="IPR008207">
    <property type="entry name" value="Sig_transdc_His_kin_Hpt_dom"/>
</dbReference>
<dbReference type="InterPro" id="IPR048760">
    <property type="entry name" value="VP0354-like_sensor_dom"/>
</dbReference>
<evidence type="ECO:0000259" key="20">
    <source>
        <dbReference type="PROSITE" id="PS50894"/>
    </source>
</evidence>
<dbReference type="InterPro" id="IPR029151">
    <property type="entry name" value="Sensor-like_sf"/>
</dbReference>
<dbReference type="InterPro" id="IPR000014">
    <property type="entry name" value="PAS"/>
</dbReference>
<dbReference type="FunFam" id="3.30.565.10:FF:000010">
    <property type="entry name" value="Sensor histidine kinase RcsC"/>
    <property type="match status" value="1"/>
</dbReference>
<dbReference type="CDD" id="cd00082">
    <property type="entry name" value="HisKA"/>
    <property type="match status" value="1"/>
</dbReference>
<dbReference type="GO" id="GO:0005524">
    <property type="term" value="F:ATP binding"/>
    <property type="evidence" value="ECO:0007669"/>
    <property type="project" value="UniProtKB-KW"/>
</dbReference>
<dbReference type="STRING" id="197479.BFW38_16520"/>
<dbReference type="SMART" id="SM00387">
    <property type="entry name" value="HATPase_c"/>
    <property type="match status" value="1"/>
</dbReference>
<reference evidence="21 22" key="1">
    <citation type="submission" date="2016-08" db="EMBL/GenBank/DDBJ databases">
        <authorList>
            <person name="Seilhamer J.J."/>
        </authorList>
    </citation>
    <scope>NUCLEOTIDE SEQUENCE [LARGE SCALE GENOMIC DNA]</scope>
    <source>
        <strain evidence="21 22">PH27A</strain>
    </source>
</reference>
<evidence type="ECO:0000256" key="15">
    <source>
        <dbReference type="PROSITE-ProRule" id="PRU00169"/>
    </source>
</evidence>
<dbReference type="InterPro" id="IPR005467">
    <property type="entry name" value="His_kinase_dom"/>
</dbReference>
<dbReference type="Pfam" id="PF00072">
    <property type="entry name" value="Response_reg"/>
    <property type="match status" value="1"/>
</dbReference>
<protein>
    <recommendedName>
        <fullName evidence="3">histidine kinase</fullName>
        <ecNumber evidence="3">2.7.13.3</ecNumber>
    </recommendedName>
</protein>
<feature type="domain" description="Response regulatory" evidence="18">
    <location>
        <begin position="911"/>
        <end position="1028"/>
    </location>
</feature>
<accession>A0A1E2VD57</accession>
<keyword evidence="8" id="KW-0547">Nucleotide-binding</keyword>
<evidence type="ECO:0000256" key="14">
    <source>
        <dbReference type="PROSITE-ProRule" id="PRU00110"/>
    </source>
</evidence>
<sequence>MPEKYSTPPRYEWWVWPIAILFIIGLLILNHTQKNAGLAQFSTEEMSLLSMQAAAVETSLKYPMEDLIGLRDAFEQRPADAETDNFQNTLMLIMLSNPNYTQARYIEASGQERIKLIRDKDTQAITPVVPAALENKTYRDYMRDILDLADNTIYLSRFDLNIEQGFIERPIVPTLRFAIAVHHAGKSGFLILNLNGDQLLKPLHQPNGLGQITYLINRQGDWLVGPSESMEWGFMFDQPKRFQDYPAAPRHFDAVHQETTQDALKGQDGGYWFSHAIKLSNSIDLPITTPEHLTLLRHAGPQQIALRIQGQHRYVLLAIIGLMIISAWIAFTTLKKRRERYIEDEAMRREDEIRYRLTQQLEHKVAEKTQEIAHMLTFIERLTDHLPATIAYWDSDFYCRFINASSYRWMGIKKSEAIGQHLADILGETLFTERFDIYRRALKGETLSNTLWYTRYEDQHLCLLKVIYIPVILDNEQKGFISVSDDITEAYEREQELIKRSQEAERATIAKSNFLANMSHEIRTPMNAIIGMLTLLKDTPLDLRQRNFADKAFNASSALLSILNDILDLSKLDEHKLHIEQRIFETEDLIQRSVDLFAVAAEGKGLTLNVRVDPKMPQHLYGDAFRISQILSNLIGNAIKFTEQGSITLDIQARTAHADSVIVEFMVIDTGVGMSKETQSIVFDKFSQADDSTTRQYGGSGLGLAISHQLAELMEGELTVESELNNGSTFTLKLKLKIPETTAPYHDLSLDNTVLFHRVNQQKLWPLIEEHARSWGIPSYPLPEPQTDESIERLLAHLTPSKEEGSVNQIILLDSTQTIPESLIQALVQWLKTHSPQLNHCGVILLMPATHVPEGIEPLINEGAIPIVKPPTPSRLYDAIANIALHSEARPSPTPASERPKMGKIQGPSLKVLVIDDVDINLEVAHNLLSRIGLNCDTESSPKDALSRLEEAHYDAILIDLHMAELSGFELAKTLRKTAGPNQDTLLIALTASATEQDQARAQAVGMNAYLTKPLMPDAIKQLLAEHLDVTFESSAPSEATPEPLPVSDPSGLIDFEQLNKQVGNDAELVDAYLKQGYLTLEDIAITMEEAYEDHDTDKMALLAHRLKGISGNIAALSLKAAAQSFEHSLASGLSESNWSPLRILLCQHIKVLKPYATSSTSEITDTLSHQELKQQLQQLDDQLSHHRAINQEDLPSISQTLKSMADHNSTFTDNDATQLMQLSDELEHSIQQFNYSLARSNIQTILKILNA</sequence>
<feature type="transmembrane region" description="Helical" evidence="16">
    <location>
        <begin position="13"/>
        <end position="30"/>
    </location>
</feature>
<dbReference type="PROSITE" id="PS50109">
    <property type="entry name" value="HIS_KIN"/>
    <property type="match status" value="1"/>
</dbReference>
<evidence type="ECO:0000259" key="17">
    <source>
        <dbReference type="PROSITE" id="PS50109"/>
    </source>
</evidence>
<dbReference type="PROSITE" id="PS50110">
    <property type="entry name" value="RESPONSE_REGULATORY"/>
    <property type="match status" value="1"/>
</dbReference>
<evidence type="ECO:0000256" key="4">
    <source>
        <dbReference type="ARBA" id="ARBA00022475"/>
    </source>
</evidence>
<dbReference type="InterPro" id="IPR011006">
    <property type="entry name" value="CheY-like_superfamily"/>
</dbReference>
<dbReference type="EMBL" id="MDTQ01000001">
    <property type="protein sequence ID" value="ODC04894.1"/>
    <property type="molecule type" value="Genomic_DNA"/>
</dbReference>
<dbReference type="GO" id="GO:0005886">
    <property type="term" value="C:plasma membrane"/>
    <property type="evidence" value="ECO:0007669"/>
    <property type="project" value="UniProtKB-SubCell"/>
</dbReference>
<dbReference type="SUPFAM" id="SSF47384">
    <property type="entry name" value="Homodimeric domain of signal transducing histidine kinase"/>
    <property type="match status" value="1"/>
</dbReference>
<keyword evidence="11 16" id="KW-1133">Transmembrane helix</keyword>
<evidence type="ECO:0000259" key="19">
    <source>
        <dbReference type="PROSITE" id="PS50112"/>
    </source>
</evidence>
<dbReference type="Gene3D" id="3.40.50.2300">
    <property type="match status" value="1"/>
</dbReference>
<dbReference type="SUPFAM" id="SSF55785">
    <property type="entry name" value="PYP-like sensor domain (PAS domain)"/>
    <property type="match status" value="1"/>
</dbReference>
<name>A0A1E2VD57_9GAMM</name>
<dbReference type="NCBIfam" id="TIGR00229">
    <property type="entry name" value="sensory_box"/>
    <property type="match status" value="1"/>
</dbReference>
<evidence type="ECO:0000256" key="5">
    <source>
        <dbReference type="ARBA" id="ARBA00022553"/>
    </source>
</evidence>
<evidence type="ECO:0000256" key="16">
    <source>
        <dbReference type="SAM" id="Phobius"/>
    </source>
</evidence>
<dbReference type="InterPro" id="IPR013656">
    <property type="entry name" value="PAS_4"/>
</dbReference>
<dbReference type="CDD" id="cd17546">
    <property type="entry name" value="REC_hyHK_CKI1_RcsC-like"/>
    <property type="match status" value="1"/>
</dbReference>
<evidence type="ECO:0000256" key="1">
    <source>
        <dbReference type="ARBA" id="ARBA00000085"/>
    </source>
</evidence>
<keyword evidence="4" id="KW-1003">Cell membrane</keyword>
<organism evidence="21 22">
    <name type="scientific">Terasakiispira papahanaumokuakeensis</name>
    <dbReference type="NCBI Taxonomy" id="197479"/>
    <lineage>
        <taxon>Bacteria</taxon>
        <taxon>Pseudomonadati</taxon>
        <taxon>Pseudomonadota</taxon>
        <taxon>Gammaproteobacteria</taxon>
        <taxon>Oceanospirillales</taxon>
        <taxon>Terasakiispira</taxon>
    </lineage>
</organism>
<dbReference type="Pfam" id="PF00512">
    <property type="entry name" value="HisKA"/>
    <property type="match status" value="1"/>
</dbReference>
<keyword evidence="6" id="KW-0808">Transferase</keyword>
<dbReference type="AlphaFoldDB" id="A0A1E2VD57"/>
<evidence type="ECO:0000256" key="12">
    <source>
        <dbReference type="ARBA" id="ARBA00023012"/>
    </source>
</evidence>
<dbReference type="Gene3D" id="1.10.287.130">
    <property type="match status" value="1"/>
</dbReference>
<evidence type="ECO:0000256" key="7">
    <source>
        <dbReference type="ARBA" id="ARBA00022692"/>
    </source>
</evidence>